<dbReference type="AlphaFoldDB" id="A0A4Z2H717"/>
<reference evidence="2 3" key="1">
    <citation type="submission" date="2019-03" db="EMBL/GenBank/DDBJ databases">
        <title>First draft genome of Liparis tanakae, snailfish: a comprehensive survey of snailfish specific genes.</title>
        <authorList>
            <person name="Kim W."/>
            <person name="Song I."/>
            <person name="Jeong J.-H."/>
            <person name="Kim D."/>
            <person name="Kim S."/>
            <person name="Ryu S."/>
            <person name="Song J.Y."/>
            <person name="Lee S.K."/>
        </authorList>
    </citation>
    <scope>NUCLEOTIDE SEQUENCE [LARGE SCALE GENOMIC DNA]</scope>
    <source>
        <tissue evidence="2">Muscle</tissue>
    </source>
</reference>
<evidence type="ECO:0000313" key="3">
    <source>
        <dbReference type="Proteomes" id="UP000314294"/>
    </source>
</evidence>
<feature type="signal peptide" evidence="1">
    <location>
        <begin position="1"/>
        <end position="29"/>
    </location>
</feature>
<evidence type="ECO:0000256" key="1">
    <source>
        <dbReference type="SAM" id="SignalP"/>
    </source>
</evidence>
<evidence type="ECO:0000313" key="2">
    <source>
        <dbReference type="EMBL" id="TNN60614.1"/>
    </source>
</evidence>
<dbReference type="EMBL" id="SRLO01000331">
    <property type="protein sequence ID" value="TNN60614.1"/>
    <property type="molecule type" value="Genomic_DNA"/>
</dbReference>
<keyword evidence="1" id="KW-0732">Signal</keyword>
<keyword evidence="3" id="KW-1185">Reference proteome</keyword>
<organism evidence="2 3">
    <name type="scientific">Liparis tanakae</name>
    <name type="common">Tanaka's snailfish</name>
    <dbReference type="NCBI Taxonomy" id="230148"/>
    <lineage>
        <taxon>Eukaryota</taxon>
        <taxon>Metazoa</taxon>
        <taxon>Chordata</taxon>
        <taxon>Craniata</taxon>
        <taxon>Vertebrata</taxon>
        <taxon>Euteleostomi</taxon>
        <taxon>Actinopterygii</taxon>
        <taxon>Neopterygii</taxon>
        <taxon>Teleostei</taxon>
        <taxon>Neoteleostei</taxon>
        <taxon>Acanthomorphata</taxon>
        <taxon>Eupercaria</taxon>
        <taxon>Perciformes</taxon>
        <taxon>Cottioidei</taxon>
        <taxon>Cottales</taxon>
        <taxon>Liparidae</taxon>
        <taxon>Liparis</taxon>
    </lineage>
</organism>
<comment type="caution">
    <text evidence="2">The sequence shown here is derived from an EMBL/GenBank/DDBJ whole genome shotgun (WGS) entry which is preliminary data.</text>
</comment>
<feature type="chain" id="PRO_5021303053" description="Secreted protein" evidence="1">
    <location>
        <begin position="30"/>
        <end position="116"/>
    </location>
</feature>
<dbReference type="Proteomes" id="UP000314294">
    <property type="component" value="Unassembled WGS sequence"/>
</dbReference>
<evidence type="ECO:0008006" key="4">
    <source>
        <dbReference type="Google" id="ProtNLM"/>
    </source>
</evidence>
<sequence length="116" mass="12934">MADLSSLLLRGSAISLTLFTLVLRSGSVGEPAALCSEPDGGWSTKRGMRLRGLPFSGDFFSWFIWRQHRRSDAAQHLMKDVQLFFCSPSVGLKLQSASIGMRIRSIAVPWHSRLRL</sequence>
<proteinExistence type="predicted"/>
<gene>
    <name evidence="2" type="ORF">EYF80_029215</name>
</gene>
<protein>
    <recommendedName>
        <fullName evidence="4">Secreted protein</fullName>
    </recommendedName>
</protein>
<name>A0A4Z2H717_9TELE</name>
<accession>A0A4Z2H717</accession>